<evidence type="ECO:0000256" key="7">
    <source>
        <dbReference type="ARBA" id="ARBA00022801"/>
    </source>
</evidence>
<dbReference type="InterPro" id="IPR045053">
    <property type="entry name" value="MAN-like"/>
</dbReference>
<evidence type="ECO:0000256" key="1">
    <source>
        <dbReference type="ARBA" id="ARBA00001678"/>
    </source>
</evidence>
<dbReference type="InterPro" id="IPR017853">
    <property type="entry name" value="GH"/>
</dbReference>
<dbReference type="PANTHER" id="PTHR31451">
    <property type="match status" value="1"/>
</dbReference>
<reference evidence="13" key="2">
    <citation type="submission" date="2023-06" db="EMBL/GenBank/DDBJ databases">
        <authorList>
            <consortium name="Lawrence Berkeley National Laboratory"/>
            <person name="Mondo S.J."/>
            <person name="Hensen N."/>
            <person name="Bonometti L."/>
            <person name="Westerberg I."/>
            <person name="Brannstrom I.O."/>
            <person name="Guillou S."/>
            <person name="Cros-Aarteil S."/>
            <person name="Calhoun S."/>
            <person name="Haridas S."/>
            <person name="Kuo A."/>
            <person name="Pangilinan J."/>
            <person name="Riley R."/>
            <person name="Labutti K."/>
            <person name="Andreopoulos B."/>
            <person name="Lipzen A."/>
            <person name="Chen C."/>
            <person name="Yanf M."/>
            <person name="Daum C."/>
            <person name="Ng V."/>
            <person name="Clum A."/>
            <person name="Steindorff A."/>
            <person name="Ohm R."/>
            <person name="Martin F."/>
            <person name="Silar P."/>
            <person name="Natvig D."/>
            <person name="Lalanne C."/>
            <person name="Gautier V."/>
            <person name="Ament-Velasquez S.L."/>
            <person name="Kruys A."/>
            <person name="Hutchinson M.I."/>
            <person name="Powell A.J."/>
            <person name="Barry K."/>
            <person name="Miller A.N."/>
            <person name="Grigoriev I.V."/>
            <person name="Debuchy R."/>
            <person name="Gladieux P."/>
            <person name="Thoren M.H."/>
            <person name="Johannesson H."/>
        </authorList>
    </citation>
    <scope>NUCLEOTIDE SEQUENCE</scope>
    <source>
        <strain evidence="13">PSN324</strain>
    </source>
</reference>
<keyword evidence="6 11" id="KW-0732">Signal</keyword>
<evidence type="ECO:0000259" key="12">
    <source>
        <dbReference type="Pfam" id="PF26410"/>
    </source>
</evidence>
<evidence type="ECO:0000313" key="14">
    <source>
        <dbReference type="Proteomes" id="UP001321749"/>
    </source>
</evidence>
<evidence type="ECO:0000256" key="11">
    <source>
        <dbReference type="SAM" id="SignalP"/>
    </source>
</evidence>
<dbReference type="SUPFAM" id="SSF51445">
    <property type="entry name" value="(Trans)glycosidases"/>
    <property type="match status" value="1"/>
</dbReference>
<gene>
    <name evidence="13" type="ORF">QBC42DRAFT_229647</name>
</gene>
<evidence type="ECO:0000256" key="5">
    <source>
        <dbReference type="ARBA" id="ARBA00022525"/>
    </source>
</evidence>
<evidence type="ECO:0000256" key="3">
    <source>
        <dbReference type="ARBA" id="ARBA00005641"/>
    </source>
</evidence>
<dbReference type="FunFam" id="3.20.20.80:FF:000076">
    <property type="entry name" value="Mannan endo-1,4-beta-mannosidase A"/>
    <property type="match status" value="1"/>
</dbReference>
<reference evidence="13" key="1">
    <citation type="journal article" date="2023" name="Mol. Phylogenet. Evol.">
        <title>Genome-scale phylogeny and comparative genomics of the fungal order Sordariales.</title>
        <authorList>
            <person name="Hensen N."/>
            <person name="Bonometti L."/>
            <person name="Westerberg I."/>
            <person name="Brannstrom I.O."/>
            <person name="Guillou S."/>
            <person name="Cros-Aarteil S."/>
            <person name="Calhoun S."/>
            <person name="Haridas S."/>
            <person name="Kuo A."/>
            <person name="Mondo S."/>
            <person name="Pangilinan J."/>
            <person name="Riley R."/>
            <person name="LaButti K."/>
            <person name="Andreopoulos B."/>
            <person name="Lipzen A."/>
            <person name="Chen C."/>
            <person name="Yan M."/>
            <person name="Daum C."/>
            <person name="Ng V."/>
            <person name="Clum A."/>
            <person name="Steindorff A."/>
            <person name="Ohm R.A."/>
            <person name="Martin F."/>
            <person name="Silar P."/>
            <person name="Natvig D.O."/>
            <person name="Lalanne C."/>
            <person name="Gautier V."/>
            <person name="Ament-Velasquez S.L."/>
            <person name="Kruys A."/>
            <person name="Hutchinson M.I."/>
            <person name="Powell A.J."/>
            <person name="Barry K."/>
            <person name="Miller A.N."/>
            <person name="Grigoriev I.V."/>
            <person name="Debuchy R."/>
            <person name="Gladieux P."/>
            <person name="Hiltunen Thoren M."/>
            <person name="Johannesson H."/>
        </authorList>
    </citation>
    <scope>NUCLEOTIDE SEQUENCE</scope>
    <source>
        <strain evidence="13">PSN324</strain>
    </source>
</reference>
<evidence type="ECO:0000256" key="4">
    <source>
        <dbReference type="ARBA" id="ARBA00012706"/>
    </source>
</evidence>
<dbReference type="AlphaFoldDB" id="A0AAV9HLY8"/>
<organism evidence="13 14">
    <name type="scientific">Cladorrhinum samala</name>
    <dbReference type="NCBI Taxonomy" id="585594"/>
    <lineage>
        <taxon>Eukaryota</taxon>
        <taxon>Fungi</taxon>
        <taxon>Dikarya</taxon>
        <taxon>Ascomycota</taxon>
        <taxon>Pezizomycotina</taxon>
        <taxon>Sordariomycetes</taxon>
        <taxon>Sordariomycetidae</taxon>
        <taxon>Sordariales</taxon>
        <taxon>Podosporaceae</taxon>
        <taxon>Cladorrhinum</taxon>
    </lineage>
</organism>
<feature type="signal peptide" evidence="11">
    <location>
        <begin position="1"/>
        <end position="18"/>
    </location>
</feature>
<comment type="catalytic activity">
    <reaction evidence="1">
        <text>Random hydrolysis of (1-&gt;4)-beta-D-mannosidic linkages in mannans, galactomannans and glucomannans.</text>
        <dbReference type="EC" id="3.2.1.78"/>
    </reaction>
</comment>
<dbReference type="GO" id="GO:0046355">
    <property type="term" value="P:mannan catabolic process"/>
    <property type="evidence" value="ECO:0007669"/>
    <property type="project" value="UniProtKB-ARBA"/>
</dbReference>
<evidence type="ECO:0000256" key="6">
    <source>
        <dbReference type="ARBA" id="ARBA00022729"/>
    </source>
</evidence>
<evidence type="ECO:0000256" key="10">
    <source>
        <dbReference type="ARBA" id="ARBA00077212"/>
    </source>
</evidence>
<comment type="caution">
    <text evidence="13">The sequence shown here is derived from an EMBL/GenBank/DDBJ whole genome shotgun (WGS) entry which is preliminary data.</text>
</comment>
<keyword evidence="8" id="KW-0326">Glycosidase</keyword>
<accession>A0AAV9HLY8</accession>
<keyword evidence="7 13" id="KW-0378">Hydrolase</keyword>
<keyword evidence="5" id="KW-0964">Secreted</keyword>
<dbReference type="GO" id="GO:0005576">
    <property type="term" value="C:extracellular region"/>
    <property type="evidence" value="ECO:0007669"/>
    <property type="project" value="UniProtKB-SubCell"/>
</dbReference>
<keyword evidence="14" id="KW-1185">Reference proteome</keyword>
<evidence type="ECO:0000256" key="8">
    <source>
        <dbReference type="ARBA" id="ARBA00023295"/>
    </source>
</evidence>
<comment type="similarity">
    <text evidence="3">Belongs to the glycosyl hydrolase 5 (cellulase A) family.</text>
</comment>
<evidence type="ECO:0000256" key="9">
    <source>
        <dbReference type="ARBA" id="ARBA00068505"/>
    </source>
</evidence>
<dbReference type="EMBL" id="MU865013">
    <property type="protein sequence ID" value="KAK4460402.1"/>
    <property type="molecule type" value="Genomic_DNA"/>
</dbReference>
<dbReference type="GO" id="GO:0016985">
    <property type="term" value="F:mannan endo-1,4-beta-mannosidase activity"/>
    <property type="evidence" value="ECO:0007669"/>
    <property type="project" value="UniProtKB-EC"/>
</dbReference>
<dbReference type="EC" id="3.2.1.78" evidence="4"/>
<feature type="domain" description="Glycoside hydrolase family 5" evidence="12">
    <location>
        <begin position="31"/>
        <end position="372"/>
    </location>
</feature>
<dbReference type="Proteomes" id="UP001321749">
    <property type="component" value="Unassembled WGS sequence"/>
</dbReference>
<dbReference type="InterPro" id="IPR001547">
    <property type="entry name" value="Glyco_hydro_5"/>
</dbReference>
<dbReference type="PANTHER" id="PTHR31451:SF21">
    <property type="entry name" value="MANNAN ENDO-1,4-BETA-MANNOSIDASE C"/>
    <property type="match status" value="1"/>
</dbReference>
<comment type="subcellular location">
    <subcellularLocation>
        <location evidence="2">Secreted</location>
    </subcellularLocation>
</comment>
<dbReference type="Pfam" id="PF26410">
    <property type="entry name" value="GH5_mannosidase"/>
    <property type="match status" value="1"/>
</dbReference>
<evidence type="ECO:0000313" key="13">
    <source>
        <dbReference type="EMBL" id="KAK4460402.1"/>
    </source>
</evidence>
<evidence type="ECO:0000256" key="2">
    <source>
        <dbReference type="ARBA" id="ARBA00004613"/>
    </source>
</evidence>
<sequence length="413" mass="46165">MVLTKSLVVSLLALTAAAVPGRPKPAKVPKGFVTVDGGKFKLDGKDFYFAGSNAYYFPFNGDQADVEKGLTAAKKAGLTVFRTWGFNDKNSTYVPGGLPQYGGEGAGPSEVVLQWFHPNGTSTINVAAFDKVVKAAEKVGTKLLVALTNNWADYGGMDVYTVNLGGKYHDDFYTVPKIKDAYKRYVKAMVTRYRDSPNIFGWELANEPRCGADGVRNLPRSANCNAEVMGAWVKEMSAYIKSLDPHHLVTWGGEGEFNYADRTDDWAYSSGNGGDFDHEIAIDTIDFGVFHSYPDWWSKTAEWTQQWIRDHAKAGRKAKKPVVHEEYGWLTPELRLEYTGKVDNRTRLEVVVPWQKITVEEKLAGSMYWQYGFGGYSYGKNHNDGFTIYLEDAEAKELVYGHAKDMQKLNGRR</sequence>
<feature type="chain" id="PRO_5043956407" description="Mannan endo-1,4-beta-mannosidase A" evidence="11">
    <location>
        <begin position="19"/>
        <end position="413"/>
    </location>
</feature>
<name>A0AAV9HLY8_9PEZI</name>
<protein>
    <recommendedName>
        <fullName evidence="9">Mannan endo-1,4-beta-mannosidase A</fullName>
        <ecNumber evidence="4">3.2.1.78</ecNumber>
    </recommendedName>
    <alternativeName>
        <fullName evidence="10">Endo-beta-1,4-mannanase A</fullName>
    </alternativeName>
</protein>
<dbReference type="Gene3D" id="3.20.20.80">
    <property type="entry name" value="Glycosidases"/>
    <property type="match status" value="1"/>
</dbReference>
<proteinExistence type="inferred from homology"/>